<dbReference type="AlphaFoldDB" id="A0A017SCF1"/>
<dbReference type="EMBL" id="KK088425">
    <property type="protein sequence ID" value="EYE94723.1"/>
    <property type="molecule type" value="Genomic_DNA"/>
</dbReference>
<reference evidence="2" key="1">
    <citation type="journal article" date="2014" name="Nat. Commun.">
        <title>Genomic adaptations of the halophilic Dead Sea filamentous fungus Eurotium rubrum.</title>
        <authorList>
            <person name="Kis-Papo T."/>
            <person name="Weig A.R."/>
            <person name="Riley R."/>
            <person name="Persoh D."/>
            <person name="Salamov A."/>
            <person name="Sun H."/>
            <person name="Lipzen A."/>
            <person name="Wasser S.P."/>
            <person name="Rambold G."/>
            <person name="Grigoriev I.V."/>
            <person name="Nevo E."/>
        </authorList>
    </citation>
    <scope>NUCLEOTIDE SEQUENCE [LARGE SCALE GENOMIC DNA]</scope>
    <source>
        <strain evidence="2">CBS 135680</strain>
    </source>
</reference>
<sequence>MFIVSLKIPNPGRPWRRYLREPGSQFHPAAIEKLVSLLPNLENMHMEMNMPRSKRVEL</sequence>
<dbReference type="HOGENOM" id="CLU_2978742_0_0_1"/>
<evidence type="ECO:0000313" key="2">
    <source>
        <dbReference type="Proteomes" id="UP000019804"/>
    </source>
</evidence>
<keyword evidence="2" id="KW-1185">Reference proteome</keyword>
<protein>
    <submittedName>
        <fullName evidence="1">Uncharacterized protein</fullName>
    </submittedName>
</protein>
<dbReference type="GeneID" id="63697211"/>
<proteinExistence type="predicted"/>
<gene>
    <name evidence="1" type="ORF">EURHEDRAFT_413089</name>
</gene>
<evidence type="ECO:0000313" key="1">
    <source>
        <dbReference type="EMBL" id="EYE94723.1"/>
    </source>
</evidence>
<name>A0A017SCF1_ASPRC</name>
<dbReference type="RefSeq" id="XP_040638411.1">
    <property type="nucleotide sequence ID" value="XM_040782087.1"/>
</dbReference>
<accession>A0A017SCF1</accession>
<dbReference type="Proteomes" id="UP000019804">
    <property type="component" value="Unassembled WGS sequence"/>
</dbReference>
<organism evidence="1 2">
    <name type="scientific">Aspergillus ruber (strain CBS 135680)</name>
    <dbReference type="NCBI Taxonomy" id="1388766"/>
    <lineage>
        <taxon>Eukaryota</taxon>
        <taxon>Fungi</taxon>
        <taxon>Dikarya</taxon>
        <taxon>Ascomycota</taxon>
        <taxon>Pezizomycotina</taxon>
        <taxon>Eurotiomycetes</taxon>
        <taxon>Eurotiomycetidae</taxon>
        <taxon>Eurotiales</taxon>
        <taxon>Aspergillaceae</taxon>
        <taxon>Aspergillus</taxon>
        <taxon>Aspergillus subgen. Aspergillus</taxon>
    </lineage>
</organism>